<dbReference type="NCBIfam" id="TIGR02243">
    <property type="entry name" value="putative baseplate assembly protein"/>
    <property type="match status" value="1"/>
</dbReference>
<dbReference type="AlphaFoldDB" id="A0ABD6DA11"/>
<reference evidence="1 2" key="1">
    <citation type="journal article" date="2019" name="Int. J. Syst. Evol. Microbiol.">
        <title>The Global Catalogue of Microorganisms (GCM) 10K type strain sequencing project: providing services to taxonomists for standard genome sequencing and annotation.</title>
        <authorList>
            <consortium name="The Broad Institute Genomics Platform"/>
            <consortium name="The Broad Institute Genome Sequencing Center for Infectious Disease"/>
            <person name="Wu L."/>
            <person name="Ma J."/>
        </authorList>
    </citation>
    <scope>NUCLEOTIDE SEQUENCE [LARGE SCALE GENOMIC DNA]</scope>
    <source>
        <strain evidence="1 2">CGMCC 1.10593</strain>
    </source>
</reference>
<dbReference type="RefSeq" id="WP_256396204.1">
    <property type="nucleotide sequence ID" value="NZ_JANHDJ010000003.1"/>
</dbReference>
<organism evidence="1 2">
    <name type="scientific">Halohasta litorea</name>
    <dbReference type="NCBI Taxonomy" id="869891"/>
    <lineage>
        <taxon>Archaea</taxon>
        <taxon>Methanobacteriati</taxon>
        <taxon>Methanobacteriota</taxon>
        <taxon>Stenosarchaea group</taxon>
        <taxon>Halobacteria</taxon>
        <taxon>Halobacteriales</taxon>
        <taxon>Haloferacaceae</taxon>
        <taxon>Halohasta</taxon>
    </lineage>
</organism>
<accession>A0ABD6DA11</accession>
<comment type="caution">
    <text evidence="1">The sequence shown here is derived from an EMBL/GenBank/DDBJ whole genome shotgun (WGS) entry which is preliminary data.</text>
</comment>
<gene>
    <name evidence="1" type="ORF">ACFSBW_13070</name>
</gene>
<dbReference type="InterPro" id="IPR011749">
    <property type="entry name" value="CHP02243"/>
</dbReference>
<protein>
    <submittedName>
        <fullName evidence="1">Baseplate assembly protein</fullName>
    </submittedName>
</protein>
<keyword evidence="2" id="KW-1185">Reference proteome</keyword>
<proteinExistence type="predicted"/>
<sequence length="656" mass="71147">MSIDVPQLDELEYEELVDRGQTLISSSDVAWTDFNPHDPGITILELLAWLTETHSYELDQITDAHREKHLQLLGVRPTPPQPASVVLDLSPAEGGAGRLPANTPLRVDDGSGTLKTFETTHRTTLTDCSLAAVVADHDQGHEPKTDANETDGVHYRAFGDDPAPGSVLALGFAGDPFESAEELSLFVDFHDDDLPDPSAGSPPFSTSDPATFEPSVELVWEYCRGYRPADREAQWEPLAVGRDTTNSLYETGFVTLERPATWEPTAWGSQECGLFGHQPGLVWLRCRVETGGYEIPPQLDAVELNVVEASHRRHHEATLEPCNEGVAGTAPETYEFDHAPVLSATVSVDGEPWSEVADFDASGPADRHYVLDRQQGILEFGDNRTGRRPPVDATVTASYIAGGGADGNVPETASWWFIDGDQRLDDGLLEQVDVSPKGAATGGRGGESIEEAIDRCKRDFDTTYRAVTESEYAELAERTPGLRIARTAVDVPADAASPVSVVVVPYAPPDVTRPTPSEGFREAVEKQLDSHRLLTDRVAVVPPTYVGLDISVSVTVTDRYAGGGDRSAIETRLEAYLDPIRGFEGEGWPFGRSLTTAELREELLELPAVDHVDELSVRTVGDASVTPDGTVRIDDGSLFYIEHIAVESTVRDGGSN</sequence>
<dbReference type="EMBL" id="JBHUDM010000003">
    <property type="protein sequence ID" value="MFD1642806.1"/>
    <property type="molecule type" value="Genomic_DNA"/>
</dbReference>
<name>A0ABD6DA11_9EURY</name>
<evidence type="ECO:0000313" key="1">
    <source>
        <dbReference type="EMBL" id="MFD1642806.1"/>
    </source>
</evidence>
<dbReference type="Proteomes" id="UP001597052">
    <property type="component" value="Unassembled WGS sequence"/>
</dbReference>
<evidence type="ECO:0000313" key="2">
    <source>
        <dbReference type="Proteomes" id="UP001597052"/>
    </source>
</evidence>